<dbReference type="Pfam" id="PF05598">
    <property type="entry name" value="DUF772"/>
    <property type="match status" value="1"/>
</dbReference>
<sequence length="522" mass="62317">MKHDHISFIYYNIDQLILPLDLEVLIPEHHLARVVHEAVEQLDDSIFLPHYKGGGRSSYHPKMMLKILVHAYAEKIYSGRKIAKQLKENIYFMWLSGNQQPDFRTINRFRSERMKPIIYEVFFSVVELLRQKGLVRLEDYYLDGTKIEANANRYSFVWIKAVKKYDEKLNEKYRKIAFDIERVLEGELQQESLDLDEQLEQKPVTSKEIQETMKKVDEHLKKDPSNKTLKKAKKQLSEDLLPRKQKYEQQRKIAQERNSFSKTDHDATFMRMKEDHMKNGQLKPGYNVQMGTEGQFIIGYSLHQRAGDTRCFIEHLEHVNQYISLPQNIIADSGYGSEENYTYLEEQGKKAYIPYNTFDQEQKRTWKKRIERVENMEYDEEFDEFICANGQRFTFQYETKKESDHGYLSIKRRYRCDQCQGCPFQSTCAKGKTYRTITISLKNQIQRKEVKERLHSDDGKEKYRRRKIDVESVYGQIKQNLDFRRFHLRGLSKTTVEWGLVCVAHNFKKWQKIRTLQQGEIR</sequence>
<protein>
    <recommendedName>
        <fullName evidence="6">Transposase</fullName>
    </recommendedName>
</protein>
<accession>A0A068LP06</accession>
<feature type="domain" description="Transposase InsH N-terminal" evidence="2">
    <location>
        <begin position="21"/>
        <end position="111"/>
    </location>
</feature>
<dbReference type="HOGENOM" id="CLU_021293_0_1_9"/>
<name>A0A068LP06_BACMM</name>
<feature type="region of interest" description="Disordered" evidence="1">
    <location>
        <begin position="215"/>
        <end position="235"/>
    </location>
</feature>
<dbReference type="KEGG" id="bmet:BMMGA3_04100"/>
<dbReference type="PANTHER" id="PTHR33408">
    <property type="entry name" value="TRANSPOSASE"/>
    <property type="match status" value="1"/>
</dbReference>
<evidence type="ECO:0000256" key="1">
    <source>
        <dbReference type="SAM" id="MobiDB-lite"/>
    </source>
</evidence>
<dbReference type="NCBIfam" id="NF033551">
    <property type="entry name" value="transpos_IS1182"/>
    <property type="match status" value="1"/>
</dbReference>
<feature type="compositionally biased region" description="Basic and acidic residues" evidence="1">
    <location>
        <begin position="215"/>
        <end position="225"/>
    </location>
</feature>
<evidence type="ECO:0000259" key="3">
    <source>
        <dbReference type="Pfam" id="PF13751"/>
    </source>
</evidence>
<dbReference type="PANTHER" id="PTHR33408:SF2">
    <property type="entry name" value="TRANSPOSASE DDE DOMAIN-CONTAINING PROTEIN"/>
    <property type="match status" value="1"/>
</dbReference>
<reference evidence="4 5" key="1">
    <citation type="journal article" date="2015" name="BMC Genomics">
        <title>Transcriptome analysis of thermophilic methylotrophic Bacillus methanolicus MGA3 using RNA-sequencing provides detailed insights into its previously uncharted transcriptional landscape.</title>
        <authorList>
            <person name="Irla M."/>
            <person name="Neshat A."/>
            <person name="Brautaset T."/>
            <person name="Ruckert C."/>
            <person name="Kalinowski J."/>
            <person name="Wendisch V.F."/>
        </authorList>
    </citation>
    <scope>NUCLEOTIDE SEQUENCE [LARGE SCALE GENOMIC DNA]</scope>
    <source>
        <strain evidence="5">MGA3 / ATCC 53907</strain>
    </source>
</reference>
<dbReference type="RefSeq" id="WP_038502053.1">
    <property type="nucleotide sequence ID" value="NZ_CP007739.1"/>
</dbReference>
<gene>
    <name evidence="4" type="ORF">BMMGA3_04100</name>
</gene>
<dbReference type="Proteomes" id="UP000027602">
    <property type="component" value="Chromosome"/>
</dbReference>
<proteinExistence type="predicted"/>
<dbReference type="InterPro" id="IPR025668">
    <property type="entry name" value="Tnp_DDE_dom"/>
</dbReference>
<dbReference type="InterPro" id="IPR047629">
    <property type="entry name" value="IS1182_transpos"/>
</dbReference>
<evidence type="ECO:0000313" key="5">
    <source>
        <dbReference type="Proteomes" id="UP000027602"/>
    </source>
</evidence>
<evidence type="ECO:0000313" key="4">
    <source>
        <dbReference type="EMBL" id="AIE59260.1"/>
    </source>
</evidence>
<dbReference type="Pfam" id="PF13751">
    <property type="entry name" value="DDE_Tnp_1_6"/>
    <property type="match status" value="1"/>
</dbReference>
<organism evidence="4 5">
    <name type="scientific">Bacillus methanolicus (strain MGA3 / ATCC 53907)</name>
    <dbReference type="NCBI Taxonomy" id="796606"/>
    <lineage>
        <taxon>Bacteria</taxon>
        <taxon>Bacillati</taxon>
        <taxon>Bacillota</taxon>
        <taxon>Bacilli</taxon>
        <taxon>Bacillales</taxon>
        <taxon>Bacillaceae</taxon>
        <taxon>Bacillus</taxon>
    </lineage>
</organism>
<evidence type="ECO:0000259" key="2">
    <source>
        <dbReference type="Pfam" id="PF05598"/>
    </source>
</evidence>
<dbReference type="eggNOG" id="COG3666">
    <property type="taxonomic scope" value="Bacteria"/>
</dbReference>
<evidence type="ECO:0008006" key="6">
    <source>
        <dbReference type="Google" id="ProtNLM"/>
    </source>
</evidence>
<dbReference type="EMBL" id="CP007739">
    <property type="protein sequence ID" value="AIE59260.1"/>
    <property type="molecule type" value="Genomic_DNA"/>
</dbReference>
<dbReference type="AlphaFoldDB" id="A0A068LP06"/>
<dbReference type="InterPro" id="IPR008490">
    <property type="entry name" value="Transposase_InsH_N"/>
</dbReference>
<feature type="domain" description="Transposase DDE" evidence="3">
    <location>
        <begin position="386"/>
        <end position="509"/>
    </location>
</feature>
<keyword evidence="5" id="KW-1185">Reference proteome</keyword>
<dbReference type="STRING" id="796606.BMMGA3_04100"/>